<dbReference type="GO" id="GO:0003723">
    <property type="term" value="F:RNA binding"/>
    <property type="evidence" value="ECO:0007669"/>
    <property type="project" value="InterPro"/>
</dbReference>
<comment type="caution">
    <text evidence="2">The sequence shown here is derived from an EMBL/GenBank/DDBJ whole genome shotgun (WGS) entry which is preliminary data.</text>
</comment>
<dbReference type="Gene3D" id="1.10.10.10">
    <property type="entry name" value="Winged helix-like DNA-binding domain superfamily/Winged helix DNA-binding domain"/>
    <property type="match status" value="1"/>
</dbReference>
<protein>
    <submittedName>
        <fullName evidence="2">ANTAR domain-containing protein</fullName>
    </submittedName>
</protein>
<proteinExistence type="predicted"/>
<evidence type="ECO:0000313" key="3">
    <source>
        <dbReference type="Proteomes" id="UP001165378"/>
    </source>
</evidence>
<dbReference type="Proteomes" id="UP001165378">
    <property type="component" value="Unassembled WGS sequence"/>
</dbReference>
<dbReference type="SMART" id="SM01012">
    <property type="entry name" value="ANTAR"/>
    <property type="match status" value="1"/>
</dbReference>
<dbReference type="AlphaFoldDB" id="A0AA41Q8T1"/>
<reference evidence="2" key="1">
    <citation type="submission" date="2022-01" db="EMBL/GenBank/DDBJ databases">
        <title>Genome-Based Taxonomic Classification of the Phylum Actinobacteria.</title>
        <authorList>
            <person name="Gao Y."/>
        </authorList>
    </citation>
    <scope>NUCLEOTIDE SEQUENCE</scope>
    <source>
        <strain evidence="2">KLBMP 8922</strain>
    </source>
</reference>
<dbReference type="InterPro" id="IPR036388">
    <property type="entry name" value="WH-like_DNA-bd_sf"/>
</dbReference>
<organism evidence="2 3">
    <name type="scientific">Yinghuangia soli</name>
    <dbReference type="NCBI Taxonomy" id="2908204"/>
    <lineage>
        <taxon>Bacteria</taxon>
        <taxon>Bacillati</taxon>
        <taxon>Actinomycetota</taxon>
        <taxon>Actinomycetes</taxon>
        <taxon>Kitasatosporales</taxon>
        <taxon>Streptomycetaceae</taxon>
        <taxon>Yinghuangia</taxon>
    </lineage>
</organism>
<dbReference type="Pfam" id="PF03861">
    <property type="entry name" value="ANTAR"/>
    <property type="match status" value="1"/>
</dbReference>
<dbReference type="InterPro" id="IPR005561">
    <property type="entry name" value="ANTAR"/>
</dbReference>
<feature type="domain" description="ANTAR" evidence="1">
    <location>
        <begin position="102"/>
        <end position="160"/>
    </location>
</feature>
<sequence length="185" mass="19530">MSSATASHPLCSTDEVSEQLEELQLTLGEGPCMDACARGTAVLAPDLSTGALDLYAETPGDLGPGQFADAVAFADTAALLLLESHPAGREELFPSAVGCSPDLRALDLTSEDLGGYRAEIEATGVLAEHLGSGVDEAFLRLRAHAYTHGRRLAEVARDVVARTLRFRPDPAHVRPHDLEQPDDGS</sequence>
<evidence type="ECO:0000313" key="2">
    <source>
        <dbReference type="EMBL" id="MCF2532851.1"/>
    </source>
</evidence>
<accession>A0AA41Q8T1</accession>
<name>A0AA41Q8T1_9ACTN</name>
<keyword evidence="3" id="KW-1185">Reference proteome</keyword>
<dbReference type="EMBL" id="JAKFHA010000040">
    <property type="protein sequence ID" value="MCF2532851.1"/>
    <property type="molecule type" value="Genomic_DNA"/>
</dbReference>
<evidence type="ECO:0000259" key="1">
    <source>
        <dbReference type="SMART" id="SM01012"/>
    </source>
</evidence>
<gene>
    <name evidence="2" type="ORF">LZ495_37350</name>
</gene>